<reference evidence="5 6" key="1">
    <citation type="journal article" date="2019" name="Int. J. Syst. Evol. Microbiol.">
        <title>The Global Catalogue of Microorganisms (GCM) 10K type strain sequencing project: providing services to taxonomists for standard genome sequencing and annotation.</title>
        <authorList>
            <consortium name="The Broad Institute Genomics Platform"/>
            <consortium name="The Broad Institute Genome Sequencing Center for Infectious Disease"/>
            <person name="Wu L."/>
            <person name="Ma J."/>
        </authorList>
    </citation>
    <scope>NUCLEOTIDE SEQUENCE [LARGE SCALE GENOMIC DNA]</scope>
    <source>
        <strain evidence="5 6">JCM 16231</strain>
    </source>
</reference>
<dbReference type="SUPFAM" id="SSF56801">
    <property type="entry name" value="Acetyl-CoA synthetase-like"/>
    <property type="match status" value="1"/>
</dbReference>
<dbReference type="InterPro" id="IPR025110">
    <property type="entry name" value="AMP-bd_C"/>
</dbReference>
<dbReference type="Pfam" id="PF00501">
    <property type="entry name" value="AMP-binding"/>
    <property type="match status" value="1"/>
</dbReference>
<name>A0ABN1KA61_9FLAO</name>
<dbReference type="InterPro" id="IPR045851">
    <property type="entry name" value="AMP-bd_C_sf"/>
</dbReference>
<accession>A0ABN1KA61</accession>
<gene>
    <name evidence="5" type="ORF">GCM10009433_18500</name>
</gene>
<dbReference type="PANTHER" id="PTHR43201">
    <property type="entry name" value="ACYL-COA SYNTHETASE"/>
    <property type="match status" value="1"/>
</dbReference>
<dbReference type="InterPro" id="IPR000873">
    <property type="entry name" value="AMP-dep_synth/lig_dom"/>
</dbReference>
<keyword evidence="2" id="KW-0436">Ligase</keyword>
<evidence type="ECO:0000313" key="6">
    <source>
        <dbReference type="Proteomes" id="UP001500185"/>
    </source>
</evidence>
<organism evidence="5 6">
    <name type="scientific">Psychroflexus lacisalsi</name>
    <dbReference type="NCBI Taxonomy" id="503928"/>
    <lineage>
        <taxon>Bacteria</taxon>
        <taxon>Pseudomonadati</taxon>
        <taxon>Bacteroidota</taxon>
        <taxon>Flavobacteriia</taxon>
        <taxon>Flavobacteriales</taxon>
        <taxon>Flavobacteriaceae</taxon>
        <taxon>Psychroflexus</taxon>
    </lineage>
</organism>
<evidence type="ECO:0000259" key="4">
    <source>
        <dbReference type="Pfam" id="PF13193"/>
    </source>
</evidence>
<dbReference type="RefSeq" id="WP_224454362.1">
    <property type="nucleotide sequence ID" value="NZ_BAAAGG010000005.1"/>
</dbReference>
<evidence type="ECO:0000256" key="2">
    <source>
        <dbReference type="ARBA" id="ARBA00022598"/>
    </source>
</evidence>
<feature type="domain" description="AMP-dependent synthetase/ligase" evidence="3">
    <location>
        <begin position="61"/>
        <end position="219"/>
    </location>
</feature>
<comment type="similarity">
    <text evidence="1">Belongs to the ATP-dependent AMP-binding enzyme family.</text>
</comment>
<dbReference type="Proteomes" id="UP001500185">
    <property type="component" value="Unassembled WGS sequence"/>
</dbReference>
<dbReference type="InterPro" id="IPR042099">
    <property type="entry name" value="ANL_N_sf"/>
</dbReference>
<dbReference type="Gene3D" id="3.40.50.12780">
    <property type="entry name" value="N-terminal domain of ligase-like"/>
    <property type="match status" value="1"/>
</dbReference>
<evidence type="ECO:0000313" key="5">
    <source>
        <dbReference type="EMBL" id="GAA0759879.1"/>
    </source>
</evidence>
<dbReference type="EMBL" id="BAAAGG010000005">
    <property type="protein sequence ID" value="GAA0759879.1"/>
    <property type="molecule type" value="Genomic_DNA"/>
</dbReference>
<proteinExistence type="inferred from homology"/>
<sequence>MVKYAVEIHPLFKINGHHFNKSELYSVAYSFVKEGEPFEEQIGNFLLDWLNEDYETIKVRTSGSTGDPKVYFLDKQKMINSALATGKYFKTPEETKALLCLPANYIGGRMMIVRAMVLGWDLDLVEPKSNPLDELFKTYDFCAMTPFQMDNSLGRLHLIKKLIVGGGAVTDNLIGLIQGIPTTVYEVYGMTETISHIAARKLNPKTDNKEKRPFKALPNVSVSQNENNCLVIKAPKILDEELITNDIVEVLTYKKFFWKGRLDNVINTGGIKIFPETVEKKLQKLITHRFYVAGVPHDSLGEEVVLFIEAPENKQYLSDLKHAIEQKKSLDKYEKPKHIYFVDKFEETDSGKIHRKKTLSKLIS</sequence>
<keyword evidence="6" id="KW-1185">Reference proteome</keyword>
<comment type="caution">
    <text evidence="5">The sequence shown here is derived from an EMBL/GenBank/DDBJ whole genome shotgun (WGS) entry which is preliminary data.</text>
</comment>
<dbReference type="PANTHER" id="PTHR43201:SF5">
    <property type="entry name" value="MEDIUM-CHAIN ACYL-COA LIGASE ACSF2, MITOCHONDRIAL"/>
    <property type="match status" value="1"/>
</dbReference>
<dbReference type="Pfam" id="PF13193">
    <property type="entry name" value="AMP-binding_C"/>
    <property type="match status" value="1"/>
</dbReference>
<evidence type="ECO:0000256" key="1">
    <source>
        <dbReference type="ARBA" id="ARBA00006432"/>
    </source>
</evidence>
<dbReference type="Gene3D" id="3.30.300.30">
    <property type="match status" value="1"/>
</dbReference>
<evidence type="ECO:0000259" key="3">
    <source>
        <dbReference type="Pfam" id="PF00501"/>
    </source>
</evidence>
<protein>
    <submittedName>
        <fullName evidence="5">AMP-binding protein</fullName>
    </submittedName>
</protein>
<feature type="domain" description="AMP-binding enzyme C-terminal" evidence="4">
    <location>
        <begin position="291"/>
        <end position="352"/>
    </location>
</feature>